<evidence type="ECO:0000313" key="6">
    <source>
        <dbReference type="Proteomes" id="UP000515928"/>
    </source>
</evidence>
<keyword evidence="1" id="KW-0862">Zinc</keyword>
<keyword evidence="1" id="KW-0479">Metal-binding</keyword>
<dbReference type="SUPFAM" id="SSF51556">
    <property type="entry name" value="Metallo-dependent hydrolases"/>
    <property type="match status" value="1"/>
</dbReference>
<feature type="binding site" evidence="1">
    <location>
        <position position="265"/>
    </location>
    <ligand>
        <name>Zn(2+)</name>
        <dbReference type="ChEBI" id="CHEBI:29105"/>
        <label>1</label>
    </ligand>
</feature>
<feature type="binding site" evidence="1">
    <location>
        <position position="55"/>
    </location>
    <ligand>
        <name>Zn(2+)</name>
        <dbReference type="ChEBI" id="CHEBI:29105"/>
        <label>1</label>
    </ligand>
</feature>
<dbReference type="Gene3D" id="2.30.40.10">
    <property type="entry name" value="Urease, subunit C, domain 1"/>
    <property type="match status" value="1"/>
</dbReference>
<dbReference type="GO" id="GO:0019213">
    <property type="term" value="F:deacetylase activity"/>
    <property type="evidence" value="ECO:0007669"/>
    <property type="project" value="InterPro"/>
</dbReference>
<dbReference type="PANTHER" id="PTHR42717">
    <property type="entry name" value="DIHYDROOROTASE-RELATED"/>
    <property type="match status" value="1"/>
</dbReference>
<evidence type="ECO:0000313" key="5">
    <source>
        <dbReference type="EMBL" id="QNN60023.1"/>
    </source>
</evidence>
<dbReference type="KEGG" id="eio:H9L01_06485"/>
<keyword evidence="5" id="KW-0378">Hydrolase</keyword>
<dbReference type="Proteomes" id="UP000515928">
    <property type="component" value="Chromosome"/>
</dbReference>
<feature type="binding site" evidence="1">
    <location>
        <position position="205"/>
    </location>
    <ligand>
        <name>Zn(2+)</name>
        <dbReference type="ChEBI" id="CHEBI:29105"/>
        <label>2</label>
    </ligand>
</feature>
<evidence type="ECO:0000256" key="2">
    <source>
        <dbReference type="PIRSR" id="PIRSR039004-2"/>
    </source>
</evidence>
<dbReference type="SUPFAM" id="SSF51338">
    <property type="entry name" value="Composite domain of metallo-dependent hydrolases"/>
    <property type="match status" value="1"/>
</dbReference>
<feature type="modified residue" description="N6-carboxylysine" evidence="2">
    <location>
        <position position="149"/>
    </location>
</feature>
<dbReference type="AlphaFoldDB" id="A0A7G9RWP8"/>
<dbReference type="GO" id="GO:0046872">
    <property type="term" value="F:metal ion binding"/>
    <property type="evidence" value="ECO:0007669"/>
    <property type="project" value="UniProtKB-KW"/>
</dbReference>
<dbReference type="RefSeq" id="WP_187533156.1">
    <property type="nucleotide sequence ID" value="NZ_CBCSHU010000002.1"/>
</dbReference>
<feature type="binding site" description="via carbamate group" evidence="1">
    <location>
        <position position="149"/>
    </location>
    <ligand>
        <name>Zn(2+)</name>
        <dbReference type="ChEBI" id="CHEBI:29105"/>
        <label>1</label>
    </ligand>
</feature>
<feature type="binding site" evidence="1">
    <location>
        <position position="57"/>
    </location>
    <ligand>
        <name>Zn(2+)</name>
        <dbReference type="ChEBI" id="CHEBI:29105"/>
        <label>1</label>
    </ligand>
</feature>
<dbReference type="InterPro" id="IPR047601">
    <property type="entry name" value="EF_0837-like"/>
</dbReference>
<feature type="binding site" description="via carbamate group" evidence="1">
    <location>
        <position position="149"/>
    </location>
    <ligand>
        <name>Zn(2+)</name>
        <dbReference type="ChEBI" id="CHEBI:29105"/>
        <label>2</label>
    </ligand>
</feature>
<feature type="domain" description="Amidohydrolase-related" evidence="4">
    <location>
        <begin position="47"/>
        <end position="359"/>
    </location>
</feature>
<dbReference type="Pfam" id="PF01979">
    <property type="entry name" value="Amidohydro_1"/>
    <property type="match status" value="1"/>
</dbReference>
<dbReference type="EMBL" id="CP060715">
    <property type="protein sequence ID" value="QNN60023.1"/>
    <property type="molecule type" value="Genomic_DNA"/>
</dbReference>
<proteinExistence type="predicted"/>
<reference evidence="5 6" key="1">
    <citation type="submission" date="2020-08" db="EMBL/GenBank/DDBJ databases">
        <title>Genome sequence of Erysipelothrix inopinata DSM 15511T.</title>
        <authorList>
            <person name="Hyun D.-W."/>
            <person name="Bae J.-W."/>
        </authorList>
    </citation>
    <scope>NUCLEOTIDE SEQUENCE [LARGE SCALE GENOMIC DNA]</scope>
    <source>
        <strain evidence="5 6">DSM 15511</strain>
    </source>
</reference>
<name>A0A7G9RWP8_9FIRM</name>
<sequence length="366" mass="40543">MLLLKNGQDISGNRIEILIDGESIVSIDESIETPTHCEVVDLNQKYVSSGWIDMHTHCYGRLKLYYDDPDLIGYRTGVTTVVDAGTTGADDIGTFYQDIQEKKTRVLAFINVAHQGIKTQDELSDLANIKESMIQESIDRYNDFIIGIKVRMSASVVGNNGIVPLDMAKDITQRIKLPLMVHIGSNPPLLIDILGRLEAGDIVTHIFNGKANGILDKHGNIIPEVLDAHRRGVVFDLGHGRDSFSFKVAQSAFNQCLLCDTISTDIYHDNRVEGPVRNMSTTMNKLLKIGYSPRAILDMVTQKPAEVLGLKRFGTLEVGNVSDITIFDLEELDDVLVDSMGHTETLNYGFKPKAVVVKGAYYDIES</sequence>
<feature type="binding site" evidence="1">
    <location>
        <position position="182"/>
    </location>
    <ligand>
        <name>Zn(2+)</name>
        <dbReference type="ChEBI" id="CHEBI:29105"/>
        <label>2</label>
    </ligand>
</feature>
<dbReference type="InterPro" id="IPR006680">
    <property type="entry name" value="Amidohydro-rel"/>
</dbReference>
<organism evidence="5 6">
    <name type="scientific">Erysipelothrix inopinata</name>
    <dbReference type="NCBI Taxonomy" id="225084"/>
    <lineage>
        <taxon>Bacteria</taxon>
        <taxon>Bacillati</taxon>
        <taxon>Bacillota</taxon>
        <taxon>Erysipelotrichia</taxon>
        <taxon>Erysipelotrichales</taxon>
        <taxon>Erysipelotrichaceae</taxon>
        <taxon>Erysipelothrix</taxon>
    </lineage>
</organism>
<gene>
    <name evidence="5" type="ORF">H9L01_06485</name>
</gene>
<feature type="site" description="Transition state stabilizer" evidence="3">
    <location>
        <position position="151"/>
    </location>
</feature>
<dbReference type="PIRSF" id="PIRSF039004">
    <property type="entry name" value="ADE_EF_0837"/>
    <property type="match status" value="1"/>
</dbReference>
<evidence type="ECO:0000256" key="1">
    <source>
        <dbReference type="PIRSR" id="PIRSR039004-1"/>
    </source>
</evidence>
<dbReference type="Gene3D" id="3.20.20.140">
    <property type="entry name" value="Metal-dependent hydrolases"/>
    <property type="match status" value="1"/>
</dbReference>
<evidence type="ECO:0000259" key="4">
    <source>
        <dbReference type="Pfam" id="PF01979"/>
    </source>
</evidence>
<accession>A0A7G9RWP8</accession>
<dbReference type="PANTHER" id="PTHR42717:SF1">
    <property type="entry name" value="IMIDAZOLONEPROPIONASE AND RELATED AMIDOHYDROLASES"/>
    <property type="match status" value="1"/>
</dbReference>
<dbReference type="GO" id="GO:0004151">
    <property type="term" value="F:dihydroorotase activity"/>
    <property type="evidence" value="ECO:0007669"/>
    <property type="project" value="UniProtKB-EC"/>
</dbReference>
<protein>
    <submittedName>
        <fullName evidence="5">Amidohydrolase/deacetylase family metallohydrolase</fullName>
        <ecNumber evidence="5">3.5.2.3</ecNumber>
    </submittedName>
</protein>
<dbReference type="NCBIfam" id="NF006689">
    <property type="entry name" value="PRK09237.1"/>
    <property type="match status" value="1"/>
</dbReference>
<keyword evidence="6" id="KW-1185">Reference proteome</keyword>
<evidence type="ECO:0000256" key="3">
    <source>
        <dbReference type="PIRSR" id="PIRSR039004-3"/>
    </source>
</evidence>
<dbReference type="InterPro" id="IPR032466">
    <property type="entry name" value="Metal_Hydrolase"/>
</dbReference>
<dbReference type="NCBIfam" id="TIGR03583">
    <property type="entry name" value="EF_0837"/>
    <property type="match status" value="1"/>
</dbReference>
<dbReference type="InterPro" id="IPR020043">
    <property type="entry name" value="Deacetylase_Atu3266-like"/>
</dbReference>
<dbReference type="InterPro" id="IPR011059">
    <property type="entry name" value="Metal-dep_hydrolase_composite"/>
</dbReference>
<dbReference type="EC" id="3.5.2.3" evidence="5"/>